<evidence type="ECO:0000256" key="8">
    <source>
        <dbReference type="ARBA" id="ARBA00023136"/>
    </source>
</evidence>
<keyword evidence="5 9" id="KW-0997">Cell inner membrane</keyword>
<dbReference type="InterPro" id="IPR004764">
    <property type="entry name" value="MdtF-like"/>
</dbReference>
<feature type="transmembrane region" description="Helical" evidence="9">
    <location>
        <begin position="366"/>
        <end position="390"/>
    </location>
</feature>
<feature type="transmembrane region" description="Helical" evidence="9">
    <location>
        <begin position="533"/>
        <end position="550"/>
    </location>
</feature>
<evidence type="ECO:0000256" key="5">
    <source>
        <dbReference type="ARBA" id="ARBA00022519"/>
    </source>
</evidence>
<dbReference type="InterPro" id="IPR001036">
    <property type="entry name" value="Acrflvin-R"/>
</dbReference>
<dbReference type="PRINTS" id="PR00702">
    <property type="entry name" value="ACRIFLAVINRP"/>
</dbReference>
<feature type="transmembrane region" description="Helical" evidence="9">
    <location>
        <begin position="970"/>
        <end position="991"/>
    </location>
</feature>
<evidence type="ECO:0000256" key="7">
    <source>
        <dbReference type="ARBA" id="ARBA00022989"/>
    </source>
</evidence>
<dbReference type="PANTHER" id="PTHR32063:SF32">
    <property type="entry name" value="AMINOGLYCOSIDE EFFLUX PUMP-RELATED"/>
    <property type="match status" value="1"/>
</dbReference>
<proteinExistence type="inferred from homology"/>
<accession>A0ABT6CGP8</accession>
<protein>
    <recommendedName>
        <fullName evidence="9">Efflux pump membrane transporter</fullName>
    </recommendedName>
</protein>
<comment type="caution">
    <text evidence="10">The sequence shown here is derived from an EMBL/GenBank/DDBJ whole genome shotgun (WGS) entry which is preliminary data.</text>
</comment>
<dbReference type="SUPFAM" id="SSF82866">
    <property type="entry name" value="Multidrug efflux transporter AcrB transmembrane domain"/>
    <property type="match status" value="2"/>
</dbReference>
<dbReference type="EMBL" id="JAROCY010000003">
    <property type="protein sequence ID" value="MDF8332448.1"/>
    <property type="molecule type" value="Genomic_DNA"/>
</dbReference>
<sequence>MISRFFAHRPIFAWVLAIVVMAAGALAVSTMGVEQYPDIAPPTISVSANYPGADAQTIENSVTQVLEQQLKGIDGMLYFTSTSNNGQAQITATFDKSVDPDTAQVQVQNVLQRALTRLPQQVQQQGLSVNKAQSDFLLMMALYDKSGKADNADIADYLAVHFLDPISRVQGVGNADVFGSQYAMRIWLDPVRLAANKLMLADVTAALQAQNTQVSAGEVGAQPAPEGQALNATVTARSRLQTVDDFKNVIVKTQVDGSAVRLRDVARIEMGMENYSSVSKLDGYPATGLFVNLASGANAMSTALAVKAKVDEIAKDMPSQYAIAYPRDTSTFVKISIDEVVKTLLEAIALVVVVMFLFLQNWRATLIPAIAVPVVLLGTFGILSAVGYTINTLTMFGVVLAIGLLVDDAIVVVENVERVMAEEHLPPLEATVKSMDEITSALIGISLVLSAVFIPMAFFGGSTGVIYRQFSVTIVSAMALSVAVALVLTPALCATLLKHTDKPQGRFFAGFNKRYSNLQHGYQKRLVGVIRRPLPWVLGFFAICGVVALLEARLPTSFLPEEDQGNMTVSVTMPPGTTLDKTRDYQRKIADYVLKAESANVTHVFMATGRSQIQGNGQNIGQGWIMLKDWDERSGPANTAAAITKRLNQHFAKTEIAGQVLVLAPPAIRGLGQSAGFEMWLQDATGLGKDALTAARKQLVELAGGDPQLAQVRYGGIEDTSQLKLDINDAAATALQVSPADINSTISAAWGGAYVNDFVDRGRVKRVYVQGDAPYRSAPSDIGQWFVRGRNGEMAPLSAFATAHWTVGSPLLRRFNGIPAQQLQGTGAPGVSSGTAMNAIEALADKLDGGFTVAWSGLSYQERATSSQTGLLFGASIFFIFLCLAALYESWSVPVAVLLVIPLGVVGAVLAVTLRGFDNDIFFQVALLTTIGLSAKNAILIVEFAEAALQRGASARDAALEAARLRFRPIVMTSVAFIAGVIPLVFASGAGGNGRRAIGTAVMGGMFTATILAIFFVPLFFVLVKRAIQRGSKPAPQAEASA</sequence>
<dbReference type="SUPFAM" id="SSF82693">
    <property type="entry name" value="Multidrug efflux transporter AcrB pore domain, PN1, PN2, PC1 and PC2 subdomains"/>
    <property type="match status" value="4"/>
</dbReference>
<dbReference type="NCBIfam" id="NF000282">
    <property type="entry name" value="RND_permease_1"/>
    <property type="match status" value="1"/>
</dbReference>
<evidence type="ECO:0000256" key="6">
    <source>
        <dbReference type="ARBA" id="ARBA00022692"/>
    </source>
</evidence>
<evidence type="ECO:0000256" key="2">
    <source>
        <dbReference type="ARBA" id="ARBA00010942"/>
    </source>
</evidence>
<evidence type="ECO:0000256" key="4">
    <source>
        <dbReference type="ARBA" id="ARBA00022475"/>
    </source>
</evidence>
<gene>
    <name evidence="10" type="ORF">POM99_04475</name>
</gene>
<feature type="transmembrane region" description="Helical" evidence="9">
    <location>
        <begin position="340"/>
        <end position="359"/>
    </location>
</feature>
<keyword evidence="8 9" id="KW-0472">Membrane</keyword>
<comment type="subcellular location">
    <subcellularLocation>
        <location evidence="1 9">Cell inner membrane</location>
        <topology evidence="1 9">Multi-pass membrane protein</topology>
    </subcellularLocation>
</comment>
<dbReference type="Proteomes" id="UP001222770">
    <property type="component" value="Unassembled WGS sequence"/>
</dbReference>
<evidence type="ECO:0000256" key="1">
    <source>
        <dbReference type="ARBA" id="ARBA00004429"/>
    </source>
</evidence>
<evidence type="ECO:0000256" key="9">
    <source>
        <dbReference type="RuleBase" id="RU364070"/>
    </source>
</evidence>
<dbReference type="PANTHER" id="PTHR32063">
    <property type="match status" value="1"/>
</dbReference>
<dbReference type="RefSeq" id="WP_277275609.1">
    <property type="nucleotide sequence ID" value="NZ_JAROCY010000003.1"/>
</dbReference>
<feature type="transmembrane region" description="Helical" evidence="9">
    <location>
        <begin position="470"/>
        <end position="497"/>
    </location>
</feature>
<feature type="transmembrane region" description="Helical" evidence="9">
    <location>
        <begin position="997"/>
        <end position="1024"/>
    </location>
</feature>
<feature type="transmembrane region" description="Helical" evidence="9">
    <location>
        <begin position="921"/>
        <end position="949"/>
    </location>
</feature>
<dbReference type="Gene3D" id="3.30.2090.10">
    <property type="entry name" value="Multidrug efflux transporter AcrB TolC docking domain, DN and DC subdomains"/>
    <property type="match status" value="2"/>
</dbReference>
<keyword evidence="11" id="KW-1185">Reference proteome</keyword>
<keyword evidence="6 9" id="KW-0812">Transmembrane</keyword>
<name>A0ABT6CGP8_9SPHN</name>
<feature type="transmembrane region" description="Helical" evidence="9">
    <location>
        <begin position="870"/>
        <end position="888"/>
    </location>
</feature>
<feature type="transmembrane region" description="Helical" evidence="9">
    <location>
        <begin position="396"/>
        <end position="417"/>
    </location>
</feature>
<dbReference type="NCBIfam" id="TIGR00915">
    <property type="entry name" value="2A0602"/>
    <property type="match status" value="1"/>
</dbReference>
<dbReference type="Gene3D" id="3.30.70.1440">
    <property type="entry name" value="Multidrug efflux transporter AcrB pore domain"/>
    <property type="match status" value="1"/>
</dbReference>
<feature type="transmembrane region" description="Helical" evidence="9">
    <location>
        <begin position="895"/>
        <end position="915"/>
    </location>
</feature>
<dbReference type="InterPro" id="IPR027463">
    <property type="entry name" value="AcrB_DN_DC_subdom"/>
</dbReference>
<keyword evidence="7 9" id="KW-1133">Transmembrane helix</keyword>
<evidence type="ECO:0000256" key="3">
    <source>
        <dbReference type="ARBA" id="ARBA00022448"/>
    </source>
</evidence>
<keyword evidence="4" id="KW-1003">Cell membrane</keyword>
<dbReference type="Gene3D" id="1.20.1640.10">
    <property type="entry name" value="Multidrug efflux transporter AcrB transmembrane domain"/>
    <property type="match status" value="2"/>
</dbReference>
<keyword evidence="3 9" id="KW-0813">Transport</keyword>
<organism evidence="10 11">
    <name type="scientific">Novosphingobium cyanobacteriorum</name>
    <dbReference type="NCBI Taxonomy" id="3024215"/>
    <lineage>
        <taxon>Bacteria</taxon>
        <taxon>Pseudomonadati</taxon>
        <taxon>Pseudomonadota</taxon>
        <taxon>Alphaproteobacteria</taxon>
        <taxon>Sphingomonadales</taxon>
        <taxon>Sphingomonadaceae</taxon>
        <taxon>Novosphingobium</taxon>
    </lineage>
</organism>
<comment type="caution">
    <text evidence="9">Lacks conserved residue(s) required for the propagation of feature annotation.</text>
</comment>
<dbReference type="SUPFAM" id="SSF82714">
    <property type="entry name" value="Multidrug efflux transporter AcrB TolC docking domain, DN and DC subdomains"/>
    <property type="match status" value="2"/>
</dbReference>
<comment type="similarity">
    <text evidence="2 9">Belongs to the resistance-nodulation-cell division (RND) (TC 2.A.6) family.</text>
</comment>
<dbReference type="Gene3D" id="3.30.70.1320">
    <property type="entry name" value="Multidrug efflux transporter AcrB pore domain like"/>
    <property type="match status" value="1"/>
</dbReference>
<feature type="transmembrane region" description="Helical" evidence="9">
    <location>
        <begin position="438"/>
        <end position="458"/>
    </location>
</feature>
<dbReference type="Pfam" id="PF00873">
    <property type="entry name" value="ACR_tran"/>
    <property type="match status" value="1"/>
</dbReference>
<evidence type="ECO:0000313" key="10">
    <source>
        <dbReference type="EMBL" id="MDF8332448.1"/>
    </source>
</evidence>
<reference evidence="10 11" key="1">
    <citation type="submission" date="2023-03" db="EMBL/GenBank/DDBJ databases">
        <title>Novosphingobium cyanobacteriorum sp. nov., isolated from a eutrophic reservoir during the Microcystis bloom period.</title>
        <authorList>
            <person name="Kang M."/>
            <person name="Le V."/>
            <person name="Ko S.-R."/>
            <person name="Lee S.-A."/>
            <person name="Ahn C.-Y."/>
        </authorList>
    </citation>
    <scope>NUCLEOTIDE SEQUENCE [LARGE SCALE GENOMIC DNA]</scope>
    <source>
        <strain evidence="10 11">HBC54</strain>
    </source>
</reference>
<dbReference type="Gene3D" id="3.30.70.1430">
    <property type="entry name" value="Multidrug efflux transporter AcrB pore domain"/>
    <property type="match status" value="2"/>
</dbReference>
<evidence type="ECO:0000313" key="11">
    <source>
        <dbReference type="Proteomes" id="UP001222770"/>
    </source>
</evidence>